<keyword evidence="1" id="KW-0812">Transmembrane</keyword>
<dbReference type="EMBL" id="ML735710">
    <property type="protein sequence ID" value="KAE8420343.1"/>
    <property type="molecule type" value="Genomic_DNA"/>
</dbReference>
<organism evidence="2 3">
    <name type="scientific">Aspergillus pseudocaelatus</name>
    <dbReference type="NCBI Taxonomy" id="1825620"/>
    <lineage>
        <taxon>Eukaryota</taxon>
        <taxon>Fungi</taxon>
        <taxon>Dikarya</taxon>
        <taxon>Ascomycota</taxon>
        <taxon>Pezizomycotina</taxon>
        <taxon>Eurotiomycetes</taxon>
        <taxon>Eurotiomycetidae</taxon>
        <taxon>Eurotiales</taxon>
        <taxon>Aspergillaceae</taxon>
        <taxon>Aspergillus</taxon>
        <taxon>Aspergillus subgen. Circumdati</taxon>
    </lineage>
</organism>
<keyword evidence="1" id="KW-1133">Transmembrane helix</keyword>
<protein>
    <submittedName>
        <fullName evidence="2">Uncharacterized protein</fullName>
    </submittedName>
</protein>
<reference evidence="2 3" key="1">
    <citation type="submission" date="2019-04" db="EMBL/GenBank/DDBJ databases">
        <authorList>
            <consortium name="DOE Joint Genome Institute"/>
            <person name="Mondo S."/>
            <person name="Kjaerbolling I."/>
            <person name="Vesth T."/>
            <person name="Frisvad J.C."/>
            <person name="Nybo J.L."/>
            <person name="Theobald S."/>
            <person name="Kildgaard S."/>
            <person name="Isbrandt T."/>
            <person name="Kuo A."/>
            <person name="Sato A."/>
            <person name="Lyhne E.K."/>
            <person name="Kogle M.E."/>
            <person name="Wiebenga A."/>
            <person name="Kun R.S."/>
            <person name="Lubbers R.J."/>
            <person name="Makela M.R."/>
            <person name="Barry K."/>
            <person name="Chovatia M."/>
            <person name="Clum A."/>
            <person name="Daum C."/>
            <person name="Haridas S."/>
            <person name="He G."/>
            <person name="LaButti K."/>
            <person name="Lipzen A."/>
            <person name="Riley R."/>
            <person name="Salamov A."/>
            <person name="Simmons B.A."/>
            <person name="Magnuson J.K."/>
            <person name="Henrissat B."/>
            <person name="Mortensen U.H."/>
            <person name="Larsen T.O."/>
            <person name="Devries R.P."/>
            <person name="Grigoriev I.V."/>
            <person name="Machida M."/>
            <person name="Baker S.E."/>
            <person name="Andersen M.R."/>
            <person name="Cantor M.N."/>
            <person name="Hua S.X."/>
        </authorList>
    </citation>
    <scope>NUCLEOTIDE SEQUENCE [LARGE SCALE GENOMIC DNA]</scope>
    <source>
        <strain evidence="2 3">CBS 117616</strain>
    </source>
</reference>
<keyword evidence="3" id="KW-1185">Reference proteome</keyword>
<accession>A0ABQ6WTC0</accession>
<keyword evidence="1" id="KW-0472">Membrane</keyword>
<feature type="transmembrane region" description="Helical" evidence="1">
    <location>
        <begin position="64"/>
        <end position="84"/>
    </location>
</feature>
<evidence type="ECO:0000313" key="2">
    <source>
        <dbReference type="EMBL" id="KAE8420343.1"/>
    </source>
</evidence>
<feature type="transmembrane region" description="Helical" evidence="1">
    <location>
        <begin position="38"/>
        <end position="58"/>
    </location>
</feature>
<gene>
    <name evidence="2" type="ORF">BDV36DRAFT_116126</name>
</gene>
<evidence type="ECO:0000313" key="3">
    <source>
        <dbReference type="Proteomes" id="UP000325395"/>
    </source>
</evidence>
<evidence type="ECO:0000256" key="1">
    <source>
        <dbReference type="SAM" id="Phobius"/>
    </source>
</evidence>
<dbReference type="Proteomes" id="UP000325395">
    <property type="component" value="Unassembled WGS sequence"/>
</dbReference>
<proteinExistence type="predicted"/>
<sequence>MNGSRQSRNLFLHGFHLLAQLIEPAIFRQRNSLRPTDLLLLLISANFLSLCFSVHTSNPLPSTSLAWCFSITLDFSTLALVTVVRDFSKILSCSQYRNGLT</sequence>
<name>A0ABQ6WTC0_9EURO</name>